<sequence length="119" mass="12510">WALGAGRWALGAGRWALGAGRWALGAGRWALPNGCQLTCLAYSLCSIKITGSWRTTGAGLAEWSEQRRDGGAQGECDVSAATAVMARGEGVSRGGGVHTKRVALLLSVRWVLRSEVVQD</sequence>
<evidence type="ECO:0000313" key="1">
    <source>
        <dbReference type="EMBL" id="MCP2274418.1"/>
    </source>
</evidence>
<accession>A0ABT1IP16</accession>
<evidence type="ECO:0000313" key="2">
    <source>
        <dbReference type="Proteomes" id="UP001205185"/>
    </source>
</evidence>
<keyword evidence="2" id="KW-1185">Reference proteome</keyword>
<dbReference type="EMBL" id="JAMTCO010000026">
    <property type="protein sequence ID" value="MCP2274418.1"/>
    <property type="molecule type" value="Genomic_DNA"/>
</dbReference>
<organism evidence="1 2">
    <name type="scientific">Actinokineospora diospyrosa</name>
    <dbReference type="NCBI Taxonomy" id="103728"/>
    <lineage>
        <taxon>Bacteria</taxon>
        <taxon>Bacillati</taxon>
        <taxon>Actinomycetota</taxon>
        <taxon>Actinomycetes</taxon>
        <taxon>Pseudonocardiales</taxon>
        <taxon>Pseudonocardiaceae</taxon>
        <taxon>Actinokineospora</taxon>
    </lineage>
</organism>
<protein>
    <submittedName>
        <fullName evidence="1">Uncharacterized protein</fullName>
    </submittedName>
</protein>
<proteinExistence type="predicted"/>
<reference evidence="1 2" key="1">
    <citation type="submission" date="2022-06" db="EMBL/GenBank/DDBJ databases">
        <title>Genomic Encyclopedia of Archaeal and Bacterial Type Strains, Phase II (KMG-II): from individual species to whole genera.</title>
        <authorList>
            <person name="Goeker M."/>
        </authorList>
    </citation>
    <scope>NUCLEOTIDE SEQUENCE [LARGE SCALE GENOMIC DNA]</scope>
    <source>
        <strain evidence="1 2">DSM 44255</strain>
    </source>
</reference>
<name>A0ABT1IP16_9PSEU</name>
<feature type="non-terminal residue" evidence="1">
    <location>
        <position position="1"/>
    </location>
</feature>
<dbReference type="Proteomes" id="UP001205185">
    <property type="component" value="Unassembled WGS sequence"/>
</dbReference>
<gene>
    <name evidence="1" type="ORF">LV75_006953</name>
</gene>
<comment type="caution">
    <text evidence="1">The sequence shown here is derived from an EMBL/GenBank/DDBJ whole genome shotgun (WGS) entry which is preliminary data.</text>
</comment>